<feature type="domain" description="GXWXG" evidence="1">
    <location>
        <begin position="26"/>
        <end position="83"/>
    </location>
</feature>
<evidence type="ECO:0000259" key="2">
    <source>
        <dbReference type="Pfam" id="PF14232"/>
    </source>
</evidence>
<gene>
    <name evidence="3" type="ORF">SAMN05421733_105127</name>
</gene>
<sequence length="167" mass="19513">MTKYDHKEQFEFLKSKPQNTEEELIQLFDQLPTVSAHQILHRWKGGTFSGEWDSEELKQIGWYGKWFKSLLDAVPIICYNDKGQLFSNQLMQGEATMWDISFRGKVSATMVYDGKPFFDHFRKIDDNTLMGIMSGKPIEGAPESIMQGKYSFFYLEKVDQFPTHYIS</sequence>
<dbReference type="STRING" id="1219383.SAMN05421733_105127"/>
<dbReference type="RefSeq" id="WP_092747892.1">
    <property type="nucleotide sequence ID" value="NZ_FMYL01000005.1"/>
</dbReference>
<dbReference type="Pfam" id="PF14232">
    <property type="entry name" value="DUF4334"/>
    <property type="match status" value="1"/>
</dbReference>
<proteinExistence type="predicted"/>
<dbReference type="OrthoDB" id="8905397at2"/>
<organism evidence="3 4">
    <name type="scientific">Acinetobacter boissieri</name>
    <dbReference type="NCBI Taxonomy" id="1219383"/>
    <lineage>
        <taxon>Bacteria</taxon>
        <taxon>Pseudomonadati</taxon>
        <taxon>Pseudomonadota</taxon>
        <taxon>Gammaproteobacteria</taxon>
        <taxon>Moraxellales</taxon>
        <taxon>Moraxellaceae</taxon>
        <taxon>Acinetobacter</taxon>
    </lineage>
</organism>
<dbReference type="InterPro" id="IPR025951">
    <property type="entry name" value="GXWXG_dom"/>
</dbReference>
<name>A0A1G6HF13_9GAMM</name>
<dbReference type="EMBL" id="FMYL01000005">
    <property type="protein sequence ID" value="SDB92829.1"/>
    <property type="molecule type" value="Genomic_DNA"/>
</dbReference>
<evidence type="ECO:0000259" key="1">
    <source>
        <dbReference type="Pfam" id="PF14231"/>
    </source>
</evidence>
<dbReference type="Proteomes" id="UP000242501">
    <property type="component" value="Unassembled WGS sequence"/>
</dbReference>
<protein>
    <submittedName>
        <fullName evidence="3">GXWXG protein</fullName>
    </submittedName>
</protein>
<accession>A0A1G6HF13</accession>
<keyword evidence="4" id="KW-1185">Reference proteome</keyword>
<dbReference type="Pfam" id="PF14231">
    <property type="entry name" value="GXWXG"/>
    <property type="match status" value="1"/>
</dbReference>
<dbReference type="AlphaFoldDB" id="A0A1G6HF13"/>
<dbReference type="InterPro" id="IPR025568">
    <property type="entry name" value="DUF4334"/>
</dbReference>
<reference evidence="4" key="1">
    <citation type="submission" date="2016-09" db="EMBL/GenBank/DDBJ databases">
        <authorList>
            <person name="Varghese N."/>
            <person name="Submissions S."/>
        </authorList>
    </citation>
    <scope>NUCLEOTIDE SEQUENCE [LARGE SCALE GENOMIC DNA]</scope>
    <source>
        <strain evidence="4">ANC 4422</strain>
    </source>
</reference>
<dbReference type="Gene3D" id="2.40.128.580">
    <property type="entry name" value="GXWXG domain"/>
    <property type="match status" value="1"/>
</dbReference>
<feature type="domain" description="DUF4334" evidence="2">
    <location>
        <begin position="93"/>
        <end position="157"/>
    </location>
</feature>
<evidence type="ECO:0000313" key="4">
    <source>
        <dbReference type="Proteomes" id="UP000242501"/>
    </source>
</evidence>
<evidence type="ECO:0000313" key="3">
    <source>
        <dbReference type="EMBL" id="SDB92829.1"/>
    </source>
</evidence>